<protein>
    <submittedName>
        <fullName evidence="5">Molybdate transport system ATP-binding protein</fullName>
    </submittedName>
</protein>
<dbReference type="PROSITE" id="PS50893">
    <property type="entry name" value="ABC_TRANSPORTER_2"/>
    <property type="match status" value="1"/>
</dbReference>
<dbReference type="InterPro" id="IPR003439">
    <property type="entry name" value="ABC_transporter-like_ATP-bd"/>
</dbReference>
<dbReference type="Gene3D" id="3.40.50.300">
    <property type="entry name" value="P-loop containing nucleotide triphosphate hydrolases"/>
    <property type="match status" value="1"/>
</dbReference>
<dbReference type="InterPro" id="IPR003593">
    <property type="entry name" value="AAA+_ATPase"/>
</dbReference>
<dbReference type="PANTHER" id="PTHR42781">
    <property type="entry name" value="SPERMIDINE/PUTRESCINE IMPORT ATP-BINDING PROTEIN POTA"/>
    <property type="match status" value="1"/>
</dbReference>
<dbReference type="PROSITE" id="PS00211">
    <property type="entry name" value="ABC_TRANSPORTER_1"/>
    <property type="match status" value="1"/>
</dbReference>
<dbReference type="SUPFAM" id="SSF52540">
    <property type="entry name" value="P-loop containing nucleoside triphosphate hydrolases"/>
    <property type="match status" value="1"/>
</dbReference>
<evidence type="ECO:0000256" key="1">
    <source>
        <dbReference type="ARBA" id="ARBA00022448"/>
    </source>
</evidence>
<keyword evidence="6" id="KW-1185">Reference proteome</keyword>
<dbReference type="GO" id="GO:0005524">
    <property type="term" value="F:ATP binding"/>
    <property type="evidence" value="ECO:0007669"/>
    <property type="project" value="UniProtKB-KW"/>
</dbReference>
<gene>
    <name evidence="5" type="ORF">SAMN05421771_3473</name>
</gene>
<dbReference type="Proteomes" id="UP000199024">
    <property type="component" value="Unassembled WGS sequence"/>
</dbReference>
<dbReference type="InterPro" id="IPR017871">
    <property type="entry name" value="ABC_transporter-like_CS"/>
</dbReference>
<dbReference type="GO" id="GO:0016887">
    <property type="term" value="F:ATP hydrolysis activity"/>
    <property type="evidence" value="ECO:0007669"/>
    <property type="project" value="InterPro"/>
</dbReference>
<keyword evidence="3 5" id="KW-0067">ATP-binding</keyword>
<dbReference type="EMBL" id="FOZL01000001">
    <property type="protein sequence ID" value="SFS18463.1"/>
    <property type="molecule type" value="Genomic_DNA"/>
</dbReference>
<evidence type="ECO:0000259" key="4">
    <source>
        <dbReference type="PROSITE" id="PS50893"/>
    </source>
</evidence>
<dbReference type="AlphaFoldDB" id="A0A1I6MRS8"/>
<dbReference type="RefSeq" id="WP_245781934.1">
    <property type="nucleotide sequence ID" value="NZ_FOZL01000001.1"/>
</dbReference>
<keyword evidence="1" id="KW-0813">Transport</keyword>
<evidence type="ECO:0000313" key="6">
    <source>
        <dbReference type="Proteomes" id="UP000199024"/>
    </source>
</evidence>
<dbReference type="STRING" id="474950.SAMN05421771_3473"/>
<organism evidence="5 6">
    <name type="scientific">Granulicella pectinivorans</name>
    <dbReference type="NCBI Taxonomy" id="474950"/>
    <lineage>
        <taxon>Bacteria</taxon>
        <taxon>Pseudomonadati</taxon>
        <taxon>Acidobacteriota</taxon>
        <taxon>Terriglobia</taxon>
        <taxon>Terriglobales</taxon>
        <taxon>Acidobacteriaceae</taxon>
        <taxon>Granulicella</taxon>
    </lineage>
</organism>
<evidence type="ECO:0000256" key="2">
    <source>
        <dbReference type="ARBA" id="ARBA00022741"/>
    </source>
</evidence>
<accession>A0A1I6MRS8</accession>
<reference evidence="5 6" key="1">
    <citation type="submission" date="2016-10" db="EMBL/GenBank/DDBJ databases">
        <authorList>
            <person name="de Groot N.N."/>
        </authorList>
    </citation>
    <scope>NUCLEOTIDE SEQUENCE [LARGE SCALE GENOMIC DNA]</scope>
    <source>
        <strain evidence="5 6">DSM 21001</strain>
    </source>
</reference>
<keyword evidence="2" id="KW-0547">Nucleotide-binding</keyword>
<sequence length="253" mass="27671">MSETVWNGPRLDVSFRHRIGGLALEIEFSLTSPWTILFAPSGAGKSTVLRVIAGLERPDWGRIVSGGSDVLLDSDVGIDVPTWQRKVRLVAQQAPLLPHWNVARNVFYGLKPLDMMAVKGSDSSTYRTRLVREVLALCRVTEMESKMPSELSGGERQRVALAQCLAAEEGRALLLDEPFNALDAGLRSALMADLKGWPIAHQTPVLHVTHDVGEVFASGAEVIRMEDGRIVAQGPASEVLGEERARLMRLLKG</sequence>
<dbReference type="InterPro" id="IPR027417">
    <property type="entry name" value="P-loop_NTPase"/>
</dbReference>
<dbReference type="InterPro" id="IPR050093">
    <property type="entry name" value="ABC_SmlMolc_Importer"/>
</dbReference>
<dbReference type="PANTHER" id="PTHR42781:SF4">
    <property type="entry name" value="SPERMIDINE_PUTRESCINE IMPORT ATP-BINDING PROTEIN POTA"/>
    <property type="match status" value="1"/>
</dbReference>
<name>A0A1I6MRS8_9BACT</name>
<evidence type="ECO:0000256" key="3">
    <source>
        <dbReference type="ARBA" id="ARBA00022840"/>
    </source>
</evidence>
<proteinExistence type="predicted"/>
<dbReference type="SMART" id="SM00382">
    <property type="entry name" value="AAA"/>
    <property type="match status" value="1"/>
</dbReference>
<evidence type="ECO:0000313" key="5">
    <source>
        <dbReference type="EMBL" id="SFS18463.1"/>
    </source>
</evidence>
<dbReference type="Pfam" id="PF00005">
    <property type="entry name" value="ABC_tran"/>
    <property type="match status" value="1"/>
</dbReference>
<feature type="domain" description="ABC transporter" evidence="4">
    <location>
        <begin position="8"/>
        <end position="252"/>
    </location>
</feature>